<dbReference type="Gene3D" id="1.10.1130.10">
    <property type="entry name" value="Flavocytochrome C3, Chain A"/>
    <property type="match status" value="2"/>
</dbReference>
<sequence length="499" mass="54694">MKLNRTYLFWALWAFLTLFVAAIGARALYVSGDRTAFLPGETTGVHHQFEVACETCHTSPDFSDVSKITKDLNKTCVTCHKDELKDANDSHPIKKFKNPRMAAYWEKIDARFCTSCHLEHQPEDTLPGMVTLAGDFCVACHSEGEQDVRKNRESHADLGYETCASAGCHNFHDNRALYEDFLVKHGNEDWLHPEPKVAAAALARDRPRSGEDEISMYLASLDAIESARDADIEHDWAATVHAANEVGCASCHAAEAETAEQIDEQWIAAPTEAVCIDCHRAASQTFALGRHGMRRHPEIAKPRKAKSALKAIGIKNPPETLVSAIETYLDDPAPPAMMSTSEARVSLHPEAMGQDVTCTSCHNPHSENVNFTAVEACLTCHNDDHSLSYKSSPHFALWSAELAGDGPAGSGVTCATCHMPQTEKGGKVLTNHNQNDTLRPNEKMIRATCMSCHGLGFAIDALADPALIANNFSGQPMRHIESIDWALKRVEQPATDANQ</sequence>
<feature type="domain" description="Tetrahaem cytochrome" evidence="9">
    <location>
        <begin position="45"/>
        <end position="142"/>
    </location>
</feature>
<evidence type="ECO:0000256" key="2">
    <source>
        <dbReference type="ARBA" id="ARBA00004196"/>
    </source>
</evidence>
<organism evidence="10 11">
    <name type="scientific">Thalassococcus halodurans</name>
    <dbReference type="NCBI Taxonomy" id="373675"/>
    <lineage>
        <taxon>Bacteria</taxon>
        <taxon>Pseudomonadati</taxon>
        <taxon>Pseudomonadota</taxon>
        <taxon>Alphaproteobacteria</taxon>
        <taxon>Rhodobacterales</taxon>
        <taxon>Roseobacteraceae</taxon>
        <taxon>Thalassococcus</taxon>
    </lineage>
</organism>
<dbReference type="GO" id="GO:0042279">
    <property type="term" value="F:nitrite reductase (cytochrome, ammonia-forming) activity"/>
    <property type="evidence" value="ECO:0007669"/>
    <property type="project" value="InterPro"/>
</dbReference>
<dbReference type="Proteomes" id="UP000236752">
    <property type="component" value="Unassembled WGS sequence"/>
</dbReference>
<dbReference type="SUPFAM" id="SSF48695">
    <property type="entry name" value="Multiheme cytochromes"/>
    <property type="match status" value="1"/>
</dbReference>
<evidence type="ECO:0000256" key="3">
    <source>
        <dbReference type="ARBA" id="ARBA00022448"/>
    </source>
</evidence>
<keyword evidence="7" id="KW-0249">Electron transport</keyword>
<gene>
    <name evidence="10" type="ORF">SAMN04488045_1542</name>
</gene>
<dbReference type="Pfam" id="PF02335">
    <property type="entry name" value="Cytochrom_C552"/>
    <property type="match status" value="1"/>
</dbReference>
<dbReference type="PANTHER" id="PTHR35038:SF8">
    <property type="entry name" value="C-TYPE POLYHEME CYTOCHROME OMCC"/>
    <property type="match status" value="1"/>
</dbReference>
<evidence type="ECO:0000256" key="8">
    <source>
        <dbReference type="ARBA" id="ARBA00023004"/>
    </source>
</evidence>
<comment type="subcellular location">
    <subcellularLocation>
        <location evidence="2">Cell envelope</location>
    </subcellularLocation>
</comment>
<name>A0A1H5WQS4_9RHOB</name>
<dbReference type="RefSeq" id="WP_200813181.1">
    <property type="nucleotide sequence ID" value="NZ_FNUZ01000002.1"/>
</dbReference>
<dbReference type="GO" id="GO:0046872">
    <property type="term" value="F:metal ion binding"/>
    <property type="evidence" value="ECO:0007669"/>
    <property type="project" value="UniProtKB-KW"/>
</dbReference>
<dbReference type="Pfam" id="PF14537">
    <property type="entry name" value="Cytochrom_c3_2"/>
    <property type="match status" value="1"/>
</dbReference>
<keyword evidence="4" id="KW-0349">Heme</keyword>
<accession>A0A1H5WQS4</accession>
<keyword evidence="5" id="KW-0479">Metal-binding</keyword>
<dbReference type="AlphaFoldDB" id="A0A1H5WQS4"/>
<dbReference type="GO" id="GO:0030313">
    <property type="term" value="C:cell envelope"/>
    <property type="evidence" value="ECO:0007669"/>
    <property type="project" value="UniProtKB-SubCell"/>
</dbReference>
<evidence type="ECO:0000313" key="11">
    <source>
        <dbReference type="Proteomes" id="UP000236752"/>
    </source>
</evidence>
<reference evidence="10 11" key="1">
    <citation type="submission" date="2016-10" db="EMBL/GenBank/DDBJ databases">
        <authorList>
            <person name="de Groot N.N."/>
        </authorList>
    </citation>
    <scope>NUCLEOTIDE SEQUENCE [LARGE SCALE GENOMIC DNA]</scope>
    <source>
        <strain evidence="10 11">DSM 26915</strain>
    </source>
</reference>
<keyword evidence="6" id="KW-0732">Signal</keyword>
<evidence type="ECO:0000256" key="1">
    <source>
        <dbReference type="ARBA" id="ARBA00001926"/>
    </source>
</evidence>
<evidence type="ECO:0000313" key="10">
    <source>
        <dbReference type="EMBL" id="SEG01566.1"/>
    </source>
</evidence>
<evidence type="ECO:0000256" key="7">
    <source>
        <dbReference type="ARBA" id="ARBA00022982"/>
    </source>
</evidence>
<dbReference type="GO" id="GO:0042597">
    <property type="term" value="C:periplasmic space"/>
    <property type="evidence" value="ECO:0007669"/>
    <property type="project" value="InterPro"/>
</dbReference>
<evidence type="ECO:0000256" key="4">
    <source>
        <dbReference type="ARBA" id="ARBA00022617"/>
    </source>
</evidence>
<comment type="cofactor">
    <cofactor evidence="1">
        <name>heme c</name>
        <dbReference type="ChEBI" id="CHEBI:61717"/>
    </cofactor>
</comment>
<evidence type="ECO:0000256" key="5">
    <source>
        <dbReference type="ARBA" id="ARBA00022723"/>
    </source>
</evidence>
<protein>
    <submittedName>
        <fullName evidence="10">Cytochrome c552</fullName>
    </submittedName>
</protein>
<dbReference type="EMBL" id="FNUZ01000002">
    <property type="protein sequence ID" value="SEG01566.1"/>
    <property type="molecule type" value="Genomic_DNA"/>
</dbReference>
<dbReference type="InterPro" id="IPR051829">
    <property type="entry name" value="Multiheme_Cytochr_ET"/>
</dbReference>
<dbReference type="InterPro" id="IPR012286">
    <property type="entry name" value="Tetrahaem_cytochrome"/>
</dbReference>
<dbReference type="InterPro" id="IPR003321">
    <property type="entry name" value="Cyt_c552"/>
</dbReference>
<evidence type="ECO:0000259" key="9">
    <source>
        <dbReference type="Pfam" id="PF14537"/>
    </source>
</evidence>
<keyword evidence="8" id="KW-0408">Iron</keyword>
<proteinExistence type="predicted"/>
<dbReference type="PANTHER" id="PTHR35038">
    <property type="entry name" value="DISSIMILATORY SULFITE REDUCTASE SIRA"/>
    <property type="match status" value="1"/>
</dbReference>
<dbReference type="InterPro" id="IPR036280">
    <property type="entry name" value="Multihaem_cyt_sf"/>
</dbReference>
<keyword evidence="11" id="KW-1185">Reference proteome</keyword>
<evidence type="ECO:0000256" key="6">
    <source>
        <dbReference type="ARBA" id="ARBA00022729"/>
    </source>
</evidence>
<dbReference type="Gene3D" id="1.10.780.10">
    <property type="entry name" value="Hydroxylamine Oxidoreductase, Chain A, domain 1"/>
    <property type="match status" value="1"/>
</dbReference>
<keyword evidence="3" id="KW-0813">Transport</keyword>